<feature type="transmembrane region" description="Helical" evidence="1">
    <location>
        <begin position="6"/>
        <end position="29"/>
    </location>
</feature>
<sequence length="92" mass="9987">MIGQKGVIILWSAIIGTLWVSTVICVLVIRSEANALIERARLTDPSITEHTALISGNGGLGKFLLIRLDGPVTEVFERCPGLIENAICMRLK</sequence>
<gene>
    <name evidence="2" type="ORF">AKJ29_01980</name>
</gene>
<keyword evidence="1" id="KW-0812">Transmembrane</keyword>
<evidence type="ECO:0000313" key="3">
    <source>
        <dbReference type="Proteomes" id="UP000050471"/>
    </source>
</evidence>
<dbReference type="STRING" id="154981.AKJ29_01980"/>
<organism evidence="2 3">
    <name type="scientific">Aliiroseovarius crassostreae</name>
    <dbReference type="NCBI Taxonomy" id="154981"/>
    <lineage>
        <taxon>Bacteria</taxon>
        <taxon>Pseudomonadati</taxon>
        <taxon>Pseudomonadota</taxon>
        <taxon>Alphaproteobacteria</taxon>
        <taxon>Rhodobacterales</taxon>
        <taxon>Paracoccaceae</taxon>
        <taxon>Aliiroseovarius</taxon>
    </lineage>
</organism>
<comment type="caution">
    <text evidence="2">The sequence shown here is derived from an EMBL/GenBank/DDBJ whole genome shotgun (WGS) entry which is preliminary data.</text>
</comment>
<keyword evidence="3" id="KW-1185">Reference proteome</keyword>
<name>A0A0P7KLM6_9RHOB</name>
<keyword evidence="1" id="KW-1133">Transmembrane helix</keyword>
<dbReference type="AlphaFoldDB" id="A0A0P7KLM6"/>
<proteinExistence type="predicted"/>
<evidence type="ECO:0000313" key="2">
    <source>
        <dbReference type="EMBL" id="KPN62938.1"/>
    </source>
</evidence>
<reference evidence="2 3" key="1">
    <citation type="submission" date="2015-09" db="EMBL/GenBank/DDBJ databases">
        <title>Draft genome sequence of Aliiroseovarius crassostreae CV919-312TSm, the causative agent of Roseovarius Oyster Disease (formerly Juvenile Oyster Disease).</title>
        <authorList>
            <person name="Kessner L."/>
            <person name="Spinard E."/>
            <person name="Nelson D."/>
        </authorList>
    </citation>
    <scope>NUCLEOTIDE SEQUENCE [LARGE SCALE GENOMIC DNA]</scope>
    <source>
        <strain evidence="2 3">CV919-312</strain>
    </source>
</reference>
<protein>
    <submittedName>
        <fullName evidence="2">Uncharacterized protein</fullName>
    </submittedName>
</protein>
<dbReference type="EMBL" id="LKBA01000008">
    <property type="protein sequence ID" value="KPN62938.1"/>
    <property type="molecule type" value="Genomic_DNA"/>
</dbReference>
<dbReference type="Proteomes" id="UP000050471">
    <property type="component" value="Unassembled WGS sequence"/>
</dbReference>
<evidence type="ECO:0000256" key="1">
    <source>
        <dbReference type="SAM" id="Phobius"/>
    </source>
</evidence>
<accession>A0A0P7KLM6</accession>
<keyword evidence="1" id="KW-0472">Membrane</keyword>